<protein>
    <recommendedName>
        <fullName evidence="4">Rab GTPase-activating protein 1-like</fullName>
    </recommendedName>
</protein>
<dbReference type="EMBL" id="JADWDJ010000001">
    <property type="protein sequence ID" value="KAG5285589.1"/>
    <property type="molecule type" value="Genomic_DNA"/>
</dbReference>
<dbReference type="PANTHER" id="PTHR47728:SF1">
    <property type="entry name" value="RAB GTPASE ACTIVATING PROTEIN 1 LIKE"/>
    <property type="match status" value="1"/>
</dbReference>
<name>A0AAV6HE01_9TELE</name>
<keyword evidence="3" id="KW-1185">Reference proteome</keyword>
<evidence type="ECO:0000256" key="1">
    <source>
        <dbReference type="SAM" id="Coils"/>
    </source>
</evidence>
<evidence type="ECO:0008006" key="4">
    <source>
        <dbReference type="Google" id="ProtNLM"/>
    </source>
</evidence>
<feature type="coiled-coil region" evidence="1">
    <location>
        <begin position="54"/>
        <end position="141"/>
    </location>
</feature>
<organism evidence="2 3">
    <name type="scientific">Alosa alosa</name>
    <name type="common">allis shad</name>
    <dbReference type="NCBI Taxonomy" id="278164"/>
    <lineage>
        <taxon>Eukaryota</taxon>
        <taxon>Metazoa</taxon>
        <taxon>Chordata</taxon>
        <taxon>Craniata</taxon>
        <taxon>Vertebrata</taxon>
        <taxon>Euteleostomi</taxon>
        <taxon>Actinopterygii</taxon>
        <taxon>Neopterygii</taxon>
        <taxon>Teleostei</taxon>
        <taxon>Clupei</taxon>
        <taxon>Clupeiformes</taxon>
        <taxon>Clupeoidei</taxon>
        <taxon>Clupeidae</taxon>
        <taxon>Alosa</taxon>
    </lineage>
</organism>
<comment type="caution">
    <text evidence="2">The sequence shown here is derived from an EMBL/GenBank/DDBJ whole genome shotgun (WGS) entry which is preliminary data.</text>
</comment>
<gene>
    <name evidence="2" type="ORF">AALO_G00005100</name>
</gene>
<proteinExistence type="predicted"/>
<feature type="coiled-coil region" evidence="1">
    <location>
        <begin position="218"/>
        <end position="266"/>
    </location>
</feature>
<dbReference type="AlphaFoldDB" id="A0AAV6HE01"/>
<keyword evidence="1" id="KW-0175">Coiled coil</keyword>
<dbReference type="Proteomes" id="UP000823561">
    <property type="component" value="Chromosome 1"/>
</dbReference>
<dbReference type="PANTHER" id="PTHR47728">
    <property type="entry name" value="RAB GTPASE-ACTIVATING PROTEIN 1-LIKE"/>
    <property type="match status" value="1"/>
</dbReference>
<accession>A0AAV6HE01</accession>
<evidence type="ECO:0000313" key="3">
    <source>
        <dbReference type="Proteomes" id="UP000823561"/>
    </source>
</evidence>
<sequence length="320" mass="36458">MMEEVSISVAYNAHIIDQMSEEEILASLVAESLPKQAVPTSQIPSKKLRQEDPLDRYQQENLCLHETSLRLEQENDHLAHELVTSKIALRNALNQAEDKVDELTQELLKTRHHLEVAKEEKKEKEEEATQLKEVFRKELEKTGTEVNRANSIIADYKQICSQMNTRLEKQQTDNDEEMASIKSKVMECEKCCKLFSVDGTLKTEESRTLSKPSPSRERDLLQDQVRELEKELAQTKLQMVEAKCRIQELEHQNGALTTDLQEAKNGWLRKTLGSLRMATTGAQASTPRDDILAPLSSSRSGWVSARRLSLALREGRKAHV</sequence>
<reference evidence="2 3" key="1">
    <citation type="submission" date="2020-10" db="EMBL/GenBank/DDBJ databases">
        <title>Chromosome-scale genome assembly of the Allis shad, Alosa alosa.</title>
        <authorList>
            <person name="Margot Z."/>
            <person name="Christophe K."/>
            <person name="Cabau C."/>
            <person name="Louis A."/>
            <person name="Berthelot C."/>
            <person name="Parey E."/>
            <person name="Roest Crollius H."/>
            <person name="Montfort J."/>
            <person name="Robinson-Rechavi M."/>
            <person name="Bucao C."/>
            <person name="Bouchez O."/>
            <person name="Gislard M."/>
            <person name="Lluch J."/>
            <person name="Milhes M."/>
            <person name="Lampietro C."/>
            <person name="Lopez Roques C."/>
            <person name="Donnadieu C."/>
            <person name="Braasch I."/>
            <person name="Desvignes T."/>
            <person name="Postlethwait J."/>
            <person name="Bobe J."/>
            <person name="Guiguen Y."/>
        </authorList>
    </citation>
    <scope>NUCLEOTIDE SEQUENCE [LARGE SCALE GENOMIC DNA]</scope>
    <source>
        <strain evidence="2">M-15738</strain>
        <tissue evidence="2">Blood</tissue>
    </source>
</reference>
<evidence type="ECO:0000313" key="2">
    <source>
        <dbReference type="EMBL" id="KAG5285589.1"/>
    </source>
</evidence>